<dbReference type="PROSITE" id="PS51391">
    <property type="entry name" value="CID"/>
    <property type="match status" value="1"/>
</dbReference>
<dbReference type="EMBL" id="JAJVDC020000009">
    <property type="protein sequence ID" value="KAL1635775.1"/>
    <property type="molecule type" value="Genomic_DNA"/>
</dbReference>
<gene>
    <name evidence="2" type="ORF">SLS56_001470</name>
</gene>
<evidence type="ECO:0000313" key="2">
    <source>
        <dbReference type="EMBL" id="KAL1635775.1"/>
    </source>
</evidence>
<evidence type="ECO:0000259" key="1">
    <source>
        <dbReference type="PROSITE" id="PS51391"/>
    </source>
</evidence>
<feature type="domain" description="CID" evidence="1">
    <location>
        <begin position="35"/>
        <end position="196"/>
    </location>
</feature>
<dbReference type="Gene3D" id="1.25.40.90">
    <property type="match status" value="1"/>
</dbReference>
<dbReference type="PANTHER" id="PTHR12323:SF0">
    <property type="entry name" value="CALCIUM HOMEOSTASIS ENDOPLASMIC RETICULUM PROTEIN"/>
    <property type="match status" value="1"/>
</dbReference>
<protein>
    <recommendedName>
        <fullName evidence="1">CID domain-containing protein</fullName>
    </recommendedName>
</protein>
<accession>A0ABR3T8D3</accession>
<dbReference type="Pfam" id="PF04818">
    <property type="entry name" value="CID"/>
    <property type="match status" value="1"/>
</dbReference>
<organism evidence="2 3">
    <name type="scientific">Neofusicoccum ribis</name>
    <dbReference type="NCBI Taxonomy" id="45134"/>
    <lineage>
        <taxon>Eukaryota</taxon>
        <taxon>Fungi</taxon>
        <taxon>Dikarya</taxon>
        <taxon>Ascomycota</taxon>
        <taxon>Pezizomycotina</taxon>
        <taxon>Dothideomycetes</taxon>
        <taxon>Dothideomycetes incertae sedis</taxon>
        <taxon>Botryosphaeriales</taxon>
        <taxon>Botryosphaeriaceae</taxon>
        <taxon>Neofusicoccum</taxon>
    </lineage>
</organism>
<reference evidence="2 3" key="1">
    <citation type="submission" date="2024-02" db="EMBL/GenBank/DDBJ databases">
        <title>De novo assembly and annotation of 12 fungi associated with fruit tree decline syndrome in Ontario, Canada.</title>
        <authorList>
            <person name="Sulman M."/>
            <person name="Ellouze W."/>
            <person name="Ilyukhin E."/>
        </authorList>
    </citation>
    <scope>NUCLEOTIDE SEQUENCE [LARGE SCALE GENOMIC DNA]</scope>
    <source>
        <strain evidence="2 3">M1-105</strain>
    </source>
</reference>
<dbReference type="PANTHER" id="PTHR12323">
    <property type="entry name" value="SR-RELATED CTD ASSOCIATED FACTOR 6"/>
    <property type="match status" value="1"/>
</dbReference>
<dbReference type="InterPro" id="IPR006569">
    <property type="entry name" value="CID_dom"/>
</dbReference>
<sequence length="331" mass="36842">MAAALPLQPQAAPPLLVVAKAVLTAALMRADPTSVAKDDVDTFHRLLDAAVQHCSPAHFQNCKEWLLQVALRSTKRVDALGKYLVKLAQTIAEEQPPSRKVSKNTAPSNRRRVLHLLYLLNDIVHHQRTHDAPVAELTKTLEPHLELLFTTALSLQTPARPKLRQRVAKLTELYEDSKLYSEGYRKRVRKALQEASVPSDANPEPASSTSKDAVWALPAFHGDPNDPWYDLPAGALMPHMRPNDPRPVDPYNIKPVDLRNKTVDNGLINAVKDLLGFAADLDNEDEGIVADIDMMGQPVVRDEASGELTVTNGYYGWSVWQKQKRLIQESE</sequence>
<dbReference type="Proteomes" id="UP001521116">
    <property type="component" value="Unassembled WGS sequence"/>
</dbReference>
<keyword evidence="3" id="KW-1185">Reference proteome</keyword>
<evidence type="ECO:0000313" key="3">
    <source>
        <dbReference type="Proteomes" id="UP001521116"/>
    </source>
</evidence>
<name>A0ABR3T8D3_9PEZI</name>
<proteinExistence type="predicted"/>
<dbReference type="InterPro" id="IPR008942">
    <property type="entry name" value="ENTH_VHS"/>
</dbReference>
<comment type="caution">
    <text evidence="2">The sequence shown here is derived from an EMBL/GenBank/DDBJ whole genome shotgun (WGS) entry which is preliminary data.</text>
</comment>